<dbReference type="AlphaFoldDB" id="A0A218Z3W9"/>
<gene>
    <name evidence="6" type="ORF">B2J93_105</name>
</gene>
<dbReference type="Gene3D" id="2.130.10.10">
    <property type="entry name" value="YVTN repeat-like/Quinoprotein amine dehydrogenase"/>
    <property type="match status" value="3"/>
</dbReference>
<comment type="caution">
    <text evidence="6">The sequence shown here is derived from an EMBL/GenBank/DDBJ whole genome shotgun (WGS) entry which is preliminary data.</text>
</comment>
<evidence type="ECO:0000259" key="3">
    <source>
        <dbReference type="Pfam" id="PF03178"/>
    </source>
</evidence>
<evidence type="ECO:0000313" key="6">
    <source>
        <dbReference type="EMBL" id="OWP02688.1"/>
    </source>
</evidence>
<keyword evidence="2" id="KW-0539">Nucleus</keyword>
<dbReference type="Gene3D" id="1.10.150.910">
    <property type="match status" value="1"/>
</dbReference>
<dbReference type="InterPro" id="IPR058543">
    <property type="entry name" value="Beta-prop_RSE1/DDB1/CPSF1_2nd"/>
</dbReference>
<sequence>MSYLAPIHRPSSVRYAIKLHLLDEEQECLVVGKGNRIEIWELSEGSLSMFSSLPVHGNISMLAKVKPEVPRSTDQLFVGTSRFQYFTLAYNRETRQFETRQNFVDIAEIHMQDSQSRDLCLVDPTGKYLVLELFEGILNCIRILKPRRGRTEILEKPEQTRITEFKMRAATFLYTETEQPKIAFLYEDGTGGDVRMVTYRLVDEKLQWSRFDPTRHRENEIGDLDPGASHLIPIPKGSGQKRYLVRHSTVAKAHLGGVVVVGETKFTYLDDESKAIIEYPLVEASIFVAWVEFDDLRYLLGDIYGNLHVMTILTNDGEVMGMDLRNLGTISKATVMINLGQGIFFVGSHEADSQVVSIDLDPDEGHITILQTMRNVAPILDFAVMDMGSREGDNQSNEYSTGQARLVTGSGAFQSGSLRSVRSGVGLEDTGILIDGTEDIRGVFVLRSSAQSQFDDALVVSFPTEIRIFTFLDEIEELDSFRGLEMDGQTLLAMNLPDGLILQITASSVAILGLGPSYTVAEWKPLPGTSITDASANEGYVLISASGTTLISLDIKQSLKEIATQPLEKGDQVACVHVVSNFPSIGVVGFWKSGSISILNLNNLEIIYSEDLRRKNSASIPRHIAMTQLLPENVAGPTLFVSMEDGVVLTFNVDKSTYRLSGRKSIVLGSEHAQLHVLPREGGLNNVLATCEHPSLIYGSEGRVVYSAVTAEDAQCACAFNSEAFPDSVVVATNTCLKISQIDTERRTHVRTVHVGKTVRRIAYSPAERAFGIGCIERTLEDGEEKTTSSFALVEDVRFAQVGHEYYFQDRNGTELIECIIRTELPNSHGDSVERFIIGTSFLDDYPDEANNRGRILIFGIDPKKNPYIISSLTLKCACRRVAMLDGKILAVLTKTIVLFSYVETTEQSGDFRKLATFRSTTVPIDISVTGNLIALADMMQSVSIVEYTPGKVGLPDRLEQVARDYQACWGTAVADVGQNEWLESDHHGNLLVLKRNVDGVTLEDKKRLQVTSEMNLGEQVNMIRKITVEPTPTAMVVPKAFLATTEGSIYLFSTIVPTSQDLLIRLQDRIADIVPTIGDLDFRAYRSLKTPDRATDEPFRFVDGELIERFLDQDEATQAAICQDLGPSVEAVRDIVENLKRLH</sequence>
<feature type="domain" description="RSE1/DDB1/CPSF1 C-terminal" evidence="3">
    <location>
        <begin position="789"/>
        <end position="1113"/>
    </location>
</feature>
<keyword evidence="7" id="KW-1185">Reference proteome</keyword>
<dbReference type="STRING" id="503106.A0A218Z3W9"/>
<name>A0A218Z3W9_9HELO</name>
<evidence type="ECO:0000256" key="2">
    <source>
        <dbReference type="ARBA" id="ARBA00023242"/>
    </source>
</evidence>
<dbReference type="SUPFAM" id="SSF50969">
    <property type="entry name" value="YVTN repeat-like/Quinoprotein amine dehydrogenase"/>
    <property type="match status" value="1"/>
</dbReference>
<evidence type="ECO:0000259" key="5">
    <source>
        <dbReference type="Pfam" id="PF23726"/>
    </source>
</evidence>
<dbReference type="InParanoid" id="A0A218Z3W9"/>
<dbReference type="InterPro" id="IPR004871">
    <property type="entry name" value="RSE1/DDB1/CPSF1_C"/>
</dbReference>
<dbReference type="GO" id="GO:0003676">
    <property type="term" value="F:nucleic acid binding"/>
    <property type="evidence" value="ECO:0007669"/>
    <property type="project" value="InterPro"/>
</dbReference>
<dbReference type="InterPro" id="IPR015943">
    <property type="entry name" value="WD40/YVTN_repeat-like_dom_sf"/>
</dbReference>
<evidence type="ECO:0000313" key="7">
    <source>
        <dbReference type="Proteomes" id="UP000242519"/>
    </source>
</evidence>
<dbReference type="InterPro" id="IPR018846">
    <property type="entry name" value="Beta-prop_RSE1/DDB1/CPSF1_1st"/>
</dbReference>
<organism evidence="6 7">
    <name type="scientific">Diplocarpon coronariae</name>
    <dbReference type="NCBI Taxonomy" id="2795749"/>
    <lineage>
        <taxon>Eukaryota</taxon>
        <taxon>Fungi</taxon>
        <taxon>Dikarya</taxon>
        <taxon>Ascomycota</taxon>
        <taxon>Pezizomycotina</taxon>
        <taxon>Leotiomycetes</taxon>
        <taxon>Helotiales</taxon>
        <taxon>Drepanopezizaceae</taxon>
        <taxon>Diplocarpon</taxon>
    </lineage>
</organism>
<comment type="subcellular location">
    <subcellularLocation>
        <location evidence="1">Nucleus</location>
    </subcellularLocation>
</comment>
<dbReference type="PANTHER" id="PTHR10644">
    <property type="entry name" value="DNA REPAIR/RNA PROCESSING CPSF FAMILY"/>
    <property type="match status" value="1"/>
</dbReference>
<feature type="domain" description="RSE1/DDB1/CPSF1 first beta-propeller" evidence="4">
    <location>
        <begin position="12"/>
        <end position="373"/>
    </location>
</feature>
<dbReference type="InterPro" id="IPR011044">
    <property type="entry name" value="Quino_amine_DH_bsu"/>
</dbReference>
<dbReference type="Pfam" id="PF03178">
    <property type="entry name" value="CPSF_A"/>
    <property type="match status" value="1"/>
</dbReference>
<reference evidence="6 7" key="1">
    <citation type="submission" date="2017-04" db="EMBL/GenBank/DDBJ databases">
        <title>Draft genome sequence of Marssonina coronaria NL1: causal agent of apple blotch.</title>
        <authorList>
            <person name="Cheng Q."/>
        </authorList>
    </citation>
    <scope>NUCLEOTIDE SEQUENCE [LARGE SCALE GENOMIC DNA]</scope>
    <source>
        <strain evidence="6 7">NL1</strain>
    </source>
</reference>
<dbReference type="Pfam" id="PF23726">
    <property type="entry name" value="Beta-prop_RSE1_2nd"/>
    <property type="match status" value="1"/>
</dbReference>
<protein>
    <recommendedName>
        <fullName evidence="8">DNA damage-binding protein 1</fullName>
    </recommendedName>
</protein>
<dbReference type="EMBL" id="MZNU01000217">
    <property type="protein sequence ID" value="OWP02688.1"/>
    <property type="molecule type" value="Genomic_DNA"/>
</dbReference>
<evidence type="ECO:0000259" key="4">
    <source>
        <dbReference type="Pfam" id="PF10433"/>
    </source>
</evidence>
<evidence type="ECO:0008006" key="8">
    <source>
        <dbReference type="Google" id="ProtNLM"/>
    </source>
</evidence>
<dbReference type="InterPro" id="IPR050358">
    <property type="entry name" value="RSE1/DDB1/CFT1"/>
</dbReference>
<evidence type="ECO:0000256" key="1">
    <source>
        <dbReference type="ARBA" id="ARBA00004123"/>
    </source>
</evidence>
<proteinExistence type="predicted"/>
<dbReference type="Proteomes" id="UP000242519">
    <property type="component" value="Unassembled WGS sequence"/>
</dbReference>
<dbReference type="GO" id="GO:0005634">
    <property type="term" value="C:nucleus"/>
    <property type="evidence" value="ECO:0007669"/>
    <property type="project" value="UniProtKB-SubCell"/>
</dbReference>
<dbReference type="OrthoDB" id="433457at2759"/>
<dbReference type="Pfam" id="PF10433">
    <property type="entry name" value="Beta-prop_RSE1_1st"/>
    <property type="match status" value="1"/>
</dbReference>
<accession>A0A218Z3W9</accession>
<feature type="domain" description="RSE1/DDB1/CPSF1 second beta-propeller" evidence="5">
    <location>
        <begin position="439"/>
        <end position="742"/>
    </location>
</feature>